<dbReference type="Pfam" id="PF13359">
    <property type="entry name" value="DDE_Tnp_4"/>
    <property type="match status" value="1"/>
</dbReference>
<name>A0A2B4SW90_STYPI</name>
<keyword evidence="6" id="KW-0378">Hydrolase</keyword>
<dbReference type="SUPFAM" id="SSF53649">
    <property type="entry name" value="Alkaline phosphatase-like"/>
    <property type="match status" value="1"/>
</dbReference>
<dbReference type="Gene3D" id="3.90.70.120">
    <property type="match status" value="1"/>
</dbReference>
<dbReference type="Pfam" id="PF13613">
    <property type="entry name" value="HTH_Tnp_4"/>
    <property type="match status" value="1"/>
</dbReference>
<dbReference type="InterPro" id="IPR038441">
    <property type="entry name" value="THAP_Znf_sf"/>
</dbReference>
<dbReference type="InterPro" id="IPR013762">
    <property type="entry name" value="Integrase-like_cat_sf"/>
</dbReference>
<comment type="cofactor">
    <cofactor evidence="2">
        <name>a divalent metal cation</name>
        <dbReference type="ChEBI" id="CHEBI:60240"/>
    </cofactor>
</comment>
<dbReference type="InterPro" id="IPR011010">
    <property type="entry name" value="DNA_brk_join_enz"/>
</dbReference>
<dbReference type="InterPro" id="IPR027805">
    <property type="entry name" value="Transposase_HTH_dom"/>
</dbReference>
<dbReference type="Gene3D" id="6.20.210.20">
    <property type="entry name" value="THAP domain"/>
    <property type="match status" value="1"/>
</dbReference>
<evidence type="ECO:0000256" key="11">
    <source>
        <dbReference type="ARBA" id="ARBA00023180"/>
    </source>
</evidence>
<keyword evidence="8" id="KW-0106">Calcium</keyword>
<proteinExistence type="inferred from homology"/>
<protein>
    <submittedName>
        <fullName evidence="17">Arylsulfatase B</fullName>
    </submittedName>
</protein>
<dbReference type="Pfam" id="PF03221">
    <property type="entry name" value="HTH_Tnp_Tc5"/>
    <property type="match status" value="1"/>
</dbReference>
<comment type="similarity">
    <text evidence="3">Belongs to the sulfatase family.</text>
</comment>
<dbReference type="Pfam" id="PF00884">
    <property type="entry name" value="Sulfatase"/>
    <property type="match status" value="1"/>
</dbReference>
<dbReference type="GO" id="GO:0003677">
    <property type="term" value="F:DNA binding"/>
    <property type="evidence" value="ECO:0007669"/>
    <property type="project" value="UniProtKB-UniRule"/>
</dbReference>
<evidence type="ECO:0000256" key="12">
    <source>
        <dbReference type="PROSITE-ProRule" id="PRU00309"/>
    </source>
</evidence>
<dbReference type="PROSITE" id="PS00523">
    <property type="entry name" value="SULFATASE_1"/>
    <property type="match status" value="1"/>
</dbReference>
<feature type="coiled-coil region" evidence="13">
    <location>
        <begin position="171"/>
        <end position="212"/>
    </location>
</feature>
<dbReference type="InterPro" id="IPR027806">
    <property type="entry name" value="HARBI1_dom"/>
</dbReference>
<dbReference type="Pfam" id="PF05485">
    <property type="entry name" value="THAP"/>
    <property type="match status" value="1"/>
</dbReference>
<keyword evidence="11" id="KW-0325">Glycoprotein</keyword>
<gene>
    <name evidence="17" type="primary">Arsb</name>
    <name evidence="17" type="ORF">AWC38_SpisGene1845</name>
</gene>
<evidence type="ECO:0000256" key="1">
    <source>
        <dbReference type="ARBA" id="ARBA00001913"/>
    </source>
</evidence>
<evidence type="ECO:0000259" key="15">
    <source>
        <dbReference type="PROSITE" id="PS50950"/>
    </source>
</evidence>
<dbReference type="InterPro" id="IPR024607">
    <property type="entry name" value="Sulfatase_CS"/>
</dbReference>
<comment type="caution">
    <text evidence="17">The sequence shown here is derived from an EMBL/GenBank/DDBJ whole genome shotgun (WGS) entry which is preliminary data.</text>
</comment>
<dbReference type="InterPro" id="IPR000917">
    <property type="entry name" value="Sulfatase_N"/>
</dbReference>
<dbReference type="InterPro" id="IPR004875">
    <property type="entry name" value="DDE_SF_endonuclease_dom"/>
</dbReference>
<evidence type="ECO:0000256" key="13">
    <source>
        <dbReference type="SAM" id="Coils"/>
    </source>
</evidence>
<feature type="domain" description="THAP-type" evidence="15">
    <location>
        <begin position="1"/>
        <end position="88"/>
    </location>
</feature>
<evidence type="ECO:0000259" key="16">
    <source>
        <dbReference type="PROSITE" id="PS51253"/>
    </source>
</evidence>
<dbReference type="Pfam" id="PF03184">
    <property type="entry name" value="DDE_1"/>
    <property type="match status" value="1"/>
</dbReference>
<dbReference type="SUPFAM" id="SSF46689">
    <property type="entry name" value="Homeodomain-like"/>
    <property type="match status" value="1"/>
</dbReference>
<evidence type="ECO:0000313" key="18">
    <source>
        <dbReference type="Proteomes" id="UP000225706"/>
    </source>
</evidence>
<dbReference type="EMBL" id="LSMT01000013">
    <property type="protein sequence ID" value="PFX33353.1"/>
    <property type="molecule type" value="Genomic_DNA"/>
</dbReference>
<dbReference type="OrthoDB" id="5987091at2759"/>
<evidence type="ECO:0000256" key="10">
    <source>
        <dbReference type="ARBA" id="ARBA00023172"/>
    </source>
</evidence>
<evidence type="ECO:0000256" key="9">
    <source>
        <dbReference type="ARBA" id="ARBA00023125"/>
    </source>
</evidence>
<dbReference type="InterPro" id="IPR017850">
    <property type="entry name" value="Alkaline_phosphatase_core_sf"/>
</dbReference>
<dbReference type="PROSITE" id="PS51253">
    <property type="entry name" value="HTH_CENPB"/>
    <property type="match status" value="1"/>
</dbReference>
<dbReference type="SMART" id="SM00692">
    <property type="entry name" value="DM3"/>
    <property type="match status" value="1"/>
</dbReference>
<comment type="cofactor">
    <cofactor evidence="1">
        <name>Ca(2+)</name>
        <dbReference type="ChEBI" id="CHEBI:29108"/>
    </cofactor>
</comment>
<keyword evidence="13" id="KW-0175">Coiled coil</keyword>
<dbReference type="PROSITE" id="PS50950">
    <property type="entry name" value="ZF_THAP"/>
    <property type="match status" value="1"/>
</dbReference>
<dbReference type="InterPro" id="IPR009057">
    <property type="entry name" value="Homeodomain-like_sf"/>
</dbReference>
<evidence type="ECO:0000256" key="4">
    <source>
        <dbReference type="ARBA" id="ARBA00022723"/>
    </source>
</evidence>
<dbReference type="SMART" id="SM00980">
    <property type="entry name" value="THAP"/>
    <property type="match status" value="1"/>
</dbReference>
<dbReference type="Gene3D" id="1.10.443.10">
    <property type="entry name" value="Intergrase catalytic core"/>
    <property type="match status" value="1"/>
</dbReference>
<dbReference type="Gene3D" id="1.10.10.60">
    <property type="entry name" value="Homeodomain-like"/>
    <property type="match status" value="1"/>
</dbReference>
<keyword evidence="7" id="KW-0862">Zinc</keyword>
<evidence type="ECO:0000256" key="5">
    <source>
        <dbReference type="ARBA" id="ARBA00022771"/>
    </source>
</evidence>
<dbReference type="Proteomes" id="UP000225706">
    <property type="component" value="Unassembled WGS sequence"/>
</dbReference>
<dbReference type="InterPro" id="IPR006600">
    <property type="entry name" value="HTH_CenpB_DNA-bd_dom"/>
</dbReference>
<dbReference type="CDD" id="cd16029">
    <property type="entry name" value="4-S"/>
    <property type="match status" value="1"/>
</dbReference>
<dbReference type="InterPro" id="IPR047115">
    <property type="entry name" value="ARSB"/>
</dbReference>
<keyword evidence="5 12" id="KW-0863">Zinc-finger</keyword>
<dbReference type="SUPFAM" id="SSF57716">
    <property type="entry name" value="Glucocorticoid receptor-like (DNA-binding domain)"/>
    <property type="match status" value="1"/>
</dbReference>
<organism evidence="17 18">
    <name type="scientific">Stylophora pistillata</name>
    <name type="common">Smooth cauliflower coral</name>
    <dbReference type="NCBI Taxonomy" id="50429"/>
    <lineage>
        <taxon>Eukaryota</taxon>
        <taxon>Metazoa</taxon>
        <taxon>Cnidaria</taxon>
        <taxon>Anthozoa</taxon>
        <taxon>Hexacorallia</taxon>
        <taxon>Scleractinia</taxon>
        <taxon>Astrocoeniina</taxon>
        <taxon>Pocilloporidae</taxon>
        <taxon>Stylophora</taxon>
    </lineage>
</organism>
<feature type="region of interest" description="Disordered" evidence="14">
    <location>
        <begin position="71"/>
        <end position="105"/>
    </location>
</feature>
<sequence length="2072" mass="234504">MPTNCCVPLCTKKDKRDKETGEKISFFRFPEEENLKKRWLHAIRRDIGANFSLNGATRVCSRHFRKEDLQRSLSGKVSPTPGAVPSQFVWKRSSPRKRAPPTPRCTATTVTKKKALEVREAVDSSTECSEIISEHATSTNMADLTVEMENTTQERECSTDFVKKSEKDSCIAELKDKVAAALTNNEELEKVVSKLKEKVVDLERKYEKCEERLFSFKNIASNDSLVAFYTGFPNYQTMMVLYEFLDPGEQGENINYWLSGKGFDSTPKSVKKGRPRILKPVDEFLLTLCRLRQGFAELHLAQLFNISQPTVSRIFISWINFLYLKLGHINIWPSRELVNETMPDDFKAKYPTTRVIIDCTEVRCEMPSSLLLNSELFSSYKNHTTLKALVGISPKGGFTFIGQLYTGSISDREIVERSGFLNLPFSKGDTVMADKGFTIDDILPLGVSLNIPPFLGMSEQMSAEDVIATQEIASLRIHVERAINKAGYRCTPVPRSPLPVLVTSFPKETPESELPSMLNVFDTDYELQYSESYSTTVHQEATTEEYQYCCSLQRAFESLIAENYTKFVLIVECTAVAIYCNGKNEGFKMFDSHARDSYGRSHVQESEALFIEISGAREEITPGPQKEGQTRSALTFAKLQDHLKSQVKSKAVELLHNQFPKIWIISEMIGLMVASFPGVMYGPLYYRQLEIEKVAALKQNQGNFEANMTLSDMARSDLQWWIENITDTSNTAAYSNCQVLIYSDASLTGWGGVFNSITTGVQWTEDESQNHINYEEYLERTKPLQGDITSLFVTYVKPYKVASKNTISRWIKTTLRLAGIDMTRFKPHSIRSSSANAAAIAKVPVDTILRTAGWSGHCTFAKYYKKPFQNHGELAKALLDNRYQCKIPSAVEKQTLHKAGLGLKKIKLLLDDDASAVYEKLVSSEKDDVGDVKGFPQLREAGGFDMLHCLPNCRDLTPLKCSWAAREIRSNLGGQSKIYLRPIQKDLSTKSLIPQNSCEVKEKCLACQKEFPMSELRTHSFYMCTGGFNSGSDSEGDNGTTSCILEGISTADSRSESSVSPVMSQAPQQIQEANPVIEVSNSPAPVHVPEEKEDNIDTAVGKVVTFCQTNNVHNPVEVLRCMQKEIVTGRRLELESDSEVLEGETNYINVDRMNILETAFEEIGALENLGLTLEVSFYGEVCKQLPLLVHIFRPSPAAKLTIKKLTNLLTPIFAEDGSNQRHFEGIVYRAFCRYLREVQSGRRKRVTLAHVLWFATGSDEEPLLGFKLHPSLLFTAAVQSFLPIANTCINVTMAQLVGCDILLELFVAASNANYKKEKKKATLVVLNHGKKPHIVFILADDLGFNDIGYHNSVFKTNILDGLARYGVRLENYYVQPICTPTRAQLLTGRYDIHTGLQHGIIWPSQANALPSNETTIAEKLKKSGYRTHLVGKWHLGFYHKKFLPTRRGFDSFCGFLTGGQDYYTHRNRLGFPASSYKFLNGYDFWRDEKPERDVVGNYTTILFAKEAERIIEEHDPKDPLFLFLSFQAPHSPLQVPERFLKQYKSIKDHNRRVYAAMVSCMDEAVGNVTRALKNRGLWGDTVLIFSSDNGGQVTAGGNNWPLRGWKTSLWEGGIRSVGFVNSDLIQKPGRVYRGLMHVSDWFPTISHLAGYKLLVIKFAEETNNCAAARKYNVNEKLVRDWRKNADKLSQMPKSKCADRGKTCQWPELENELVTWIEDQRKSGYIVTRNMIRLRALSIAKNMNIVDFKGTVNWVSRFLKRHDLVLRQKTKIAQKLPEDLEEKIVNFQSFIIKKRKCEEYDVSQIGNMDETPVWFDMPTAKTITNKGEKTVVVKTTGHEKTRFTVVLSCLADGTKLKPIIIFKRKTLPKGRFPSSVVIHCHPKGWMDEDGVKLWIEKVWNARPGGLSRTKSLLVWDSFSAHLVESVKRKLRLNNTDIAVIPGGLTSIVQPLDVCLNKPFKDRIRKKWCDWMVEGVKEYTKGGATKAASLETVSEWVSESWNDVPANMVQYSFKKCAISNAMDGTEDDLIWDEPAEEEDEPEMNDEEDMYDDRLTENQWNELFGHSDEEDFDGF</sequence>
<keyword evidence="18" id="KW-1185">Reference proteome</keyword>
<dbReference type="Gene3D" id="3.40.720.10">
    <property type="entry name" value="Alkaline Phosphatase, subunit A"/>
    <property type="match status" value="1"/>
</dbReference>
<dbReference type="PANTHER" id="PTHR10342:SF274">
    <property type="entry name" value="ARYLSULFATASE B"/>
    <property type="match status" value="1"/>
</dbReference>
<evidence type="ECO:0000256" key="8">
    <source>
        <dbReference type="ARBA" id="ARBA00022837"/>
    </source>
</evidence>
<dbReference type="Gene3D" id="3.30.2410.10">
    <property type="entry name" value="Hect, E3 ligase catalytic domain"/>
    <property type="match status" value="1"/>
</dbReference>
<dbReference type="InterPro" id="IPR006612">
    <property type="entry name" value="THAP_Znf"/>
</dbReference>
<evidence type="ECO:0000256" key="14">
    <source>
        <dbReference type="SAM" id="MobiDB-lite"/>
    </source>
</evidence>
<dbReference type="PANTHER" id="PTHR10342">
    <property type="entry name" value="ARYLSULFATASE"/>
    <property type="match status" value="1"/>
</dbReference>
<evidence type="ECO:0000256" key="3">
    <source>
        <dbReference type="ARBA" id="ARBA00008779"/>
    </source>
</evidence>
<keyword evidence="10" id="KW-0233">DNA recombination</keyword>
<feature type="domain" description="HTH CENPB-type" evidence="16">
    <location>
        <begin position="1696"/>
        <end position="1767"/>
    </location>
</feature>
<keyword evidence="9 12" id="KW-0238">DNA-binding</keyword>
<dbReference type="SMART" id="SM00674">
    <property type="entry name" value="CENPB"/>
    <property type="match status" value="1"/>
</dbReference>
<dbReference type="GO" id="GO:0008484">
    <property type="term" value="F:sulfuric ester hydrolase activity"/>
    <property type="evidence" value="ECO:0007669"/>
    <property type="project" value="InterPro"/>
</dbReference>
<dbReference type="GO" id="GO:0008270">
    <property type="term" value="F:zinc ion binding"/>
    <property type="evidence" value="ECO:0007669"/>
    <property type="project" value="UniProtKB-KW"/>
</dbReference>
<dbReference type="SUPFAM" id="SSF56349">
    <property type="entry name" value="DNA breaking-rejoining enzymes"/>
    <property type="match status" value="1"/>
</dbReference>
<dbReference type="PROSITE" id="PS00149">
    <property type="entry name" value="SULFATASE_2"/>
    <property type="match status" value="1"/>
</dbReference>
<accession>A0A2B4SW90</accession>
<keyword evidence="4" id="KW-0479">Metal-binding</keyword>
<evidence type="ECO:0000313" key="17">
    <source>
        <dbReference type="EMBL" id="PFX33353.1"/>
    </source>
</evidence>
<evidence type="ECO:0000256" key="2">
    <source>
        <dbReference type="ARBA" id="ARBA00001968"/>
    </source>
</evidence>
<evidence type="ECO:0000256" key="7">
    <source>
        <dbReference type="ARBA" id="ARBA00022833"/>
    </source>
</evidence>
<dbReference type="GO" id="GO:0006310">
    <property type="term" value="P:DNA recombination"/>
    <property type="evidence" value="ECO:0007669"/>
    <property type="project" value="UniProtKB-KW"/>
</dbReference>
<evidence type="ECO:0000256" key="6">
    <source>
        <dbReference type="ARBA" id="ARBA00022801"/>
    </source>
</evidence>
<dbReference type="GO" id="GO:0015074">
    <property type="term" value="P:DNA integration"/>
    <property type="evidence" value="ECO:0007669"/>
    <property type="project" value="InterPro"/>
</dbReference>
<reference evidence="18" key="1">
    <citation type="journal article" date="2017" name="bioRxiv">
        <title>Comparative analysis of the genomes of Stylophora pistillata and Acropora digitifera provides evidence for extensive differences between species of corals.</title>
        <authorList>
            <person name="Voolstra C.R."/>
            <person name="Li Y."/>
            <person name="Liew Y.J."/>
            <person name="Baumgarten S."/>
            <person name="Zoccola D."/>
            <person name="Flot J.-F."/>
            <person name="Tambutte S."/>
            <person name="Allemand D."/>
            <person name="Aranda M."/>
        </authorList>
    </citation>
    <scope>NUCLEOTIDE SEQUENCE [LARGE SCALE GENOMIC DNA]</scope>
</reference>